<keyword evidence="3" id="KW-0963">Cytoplasm</keyword>
<dbReference type="PANTHER" id="PTHR44154:SF1">
    <property type="entry name" value="QUINONE OXIDOREDUCTASE"/>
    <property type="match status" value="1"/>
</dbReference>
<sequence length="337" mass="36437">MKATGYINPLPISDPNSLSDIEIAAPKPGSRDLLVEVKAVSVNPVDTKIRRGRRSGTADQPVVLGWDAAGVVTEIGSEVTLFKPGDEVFYAGAIERPGTNAELHVVDERIVGRKPKSLDFADAAALPLTAITAWEMLFDRMRIERDGGEGDTILIMAGAGGVGSIATQLARKLTRLTVVASASRPETIEFAKAQGAHFIVDHTKPLAEQFKEQNIPAPRYIFSTSSTARDLPRFVEIAKPQGIIGAIDDDETVNVASLKGKALGFVWEMMFARPLYQTEDMIEQHRLLNAVSELVDKGVIKTTANERLQGINAANLKTAHAKLESGRTIGKIVLESF</sequence>
<evidence type="ECO:0000313" key="8">
    <source>
        <dbReference type="EMBL" id="MFC5067874.1"/>
    </source>
</evidence>
<dbReference type="InterPro" id="IPR002364">
    <property type="entry name" value="Quin_OxRdtase/zeta-crystal_CS"/>
</dbReference>
<evidence type="ECO:0000256" key="5">
    <source>
        <dbReference type="ARBA" id="ARBA00022884"/>
    </source>
</evidence>
<comment type="caution">
    <text evidence="8">The sequence shown here is derived from an EMBL/GenBank/DDBJ whole genome shotgun (WGS) entry which is preliminary data.</text>
</comment>
<evidence type="ECO:0000256" key="4">
    <source>
        <dbReference type="ARBA" id="ARBA00022857"/>
    </source>
</evidence>
<evidence type="ECO:0000256" key="3">
    <source>
        <dbReference type="ARBA" id="ARBA00022490"/>
    </source>
</evidence>
<keyword evidence="6" id="KW-0862">Zinc</keyword>
<feature type="domain" description="Enoyl reductase (ER)" evidence="7">
    <location>
        <begin position="13"/>
        <end position="334"/>
    </location>
</feature>
<evidence type="ECO:0000259" key="7">
    <source>
        <dbReference type="SMART" id="SM00829"/>
    </source>
</evidence>
<comment type="subcellular location">
    <subcellularLocation>
        <location evidence="1">Cytoplasm</location>
    </subcellularLocation>
</comment>
<dbReference type="Gene3D" id="3.40.50.720">
    <property type="entry name" value="NAD(P)-binding Rossmann-like Domain"/>
    <property type="match status" value="1"/>
</dbReference>
<dbReference type="NCBIfam" id="TIGR02817">
    <property type="entry name" value="adh_fam_1"/>
    <property type="match status" value="1"/>
</dbReference>
<evidence type="ECO:0000256" key="1">
    <source>
        <dbReference type="ARBA" id="ARBA00004496"/>
    </source>
</evidence>
<dbReference type="Pfam" id="PF08240">
    <property type="entry name" value="ADH_N"/>
    <property type="match status" value="1"/>
</dbReference>
<reference evidence="9" key="1">
    <citation type="journal article" date="2019" name="Int. J. Syst. Evol. Microbiol.">
        <title>The Global Catalogue of Microorganisms (GCM) 10K type strain sequencing project: providing services to taxonomists for standard genome sequencing and annotation.</title>
        <authorList>
            <consortium name="The Broad Institute Genomics Platform"/>
            <consortium name="The Broad Institute Genome Sequencing Center for Infectious Disease"/>
            <person name="Wu L."/>
            <person name="Ma J."/>
        </authorList>
    </citation>
    <scope>NUCLEOTIDE SEQUENCE [LARGE SCALE GENOMIC DNA]</scope>
    <source>
        <strain evidence="9">CGMCC 1.16444</strain>
    </source>
</reference>
<keyword evidence="5" id="KW-0694">RNA-binding</keyword>
<keyword evidence="4" id="KW-0521">NADP</keyword>
<dbReference type="PANTHER" id="PTHR44154">
    <property type="entry name" value="QUINONE OXIDOREDUCTASE"/>
    <property type="match status" value="1"/>
</dbReference>
<gene>
    <name evidence="8" type="ORF">ACFPFW_07565</name>
</gene>
<proteinExistence type="inferred from homology"/>
<evidence type="ECO:0000313" key="9">
    <source>
        <dbReference type="Proteomes" id="UP001595796"/>
    </source>
</evidence>
<dbReference type="InterPro" id="IPR051603">
    <property type="entry name" value="Zinc-ADH_QOR/CCCR"/>
</dbReference>
<comment type="subunit">
    <text evidence="2">Homotetramer.</text>
</comment>
<dbReference type="SUPFAM" id="SSF50129">
    <property type="entry name" value="GroES-like"/>
    <property type="match status" value="1"/>
</dbReference>
<name>A0ABV9Z2U2_9HYPH</name>
<evidence type="ECO:0000256" key="6">
    <source>
        <dbReference type="RuleBase" id="RU364000"/>
    </source>
</evidence>
<accession>A0ABV9Z2U2</accession>
<dbReference type="InterPro" id="IPR014182">
    <property type="entry name" value="ADH_Zn_typ-1"/>
</dbReference>
<keyword evidence="6" id="KW-0560">Oxidoreductase</keyword>
<dbReference type="CDD" id="cd08252">
    <property type="entry name" value="AL_MDR"/>
    <property type="match status" value="1"/>
</dbReference>
<dbReference type="RefSeq" id="WP_114956562.1">
    <property type="nucleotide sequence ID" value="NZ_JBHSJF010000006.1"/>
</dbReference>
<dbReference type="Pfam" id="PF13602">
    <property type="entry name" value="ADH_zinc_N_2"/>
    <property type="match status" value="1"/>
</dbReference>
<keyword evidence="9" id="KW-1185">Reference proteome</keyword>
<evidence type="ECO:0000256" key="2">
    <source>
        <dbReference type="ARBA" id="ARBA00011881"/>
    </source>
</evidence>
<dbReference type="InterPro" id="IPR013154">
    <property type="entry name" value="ADH-like_N"/>
</dbReference>
<dbReference type="Gene3D" id="3.90.180.10">
    <property type="entry name" value="Medium-chain alcohol dehydrogenases, catalytic domain"/>
    <property type="match status" value="1"/>
</dbReference>
<dbReference type="SMART" id="SM00829">
    <property type="entry name" value="PKS_ER"/>
    <property type="match status" value="1"/>
</dbReference>
<dbReference type="InterPro" id="IPR036291">
    <property type="entry name" value="NAD(P)-bd_dom_sf"/>
</dbReference>
<dbReference type="InterPro" id="IPR011032">
    <property type="entry name" value="GroES-like_sf"/>
</dbReference>
<dbReference type="PROSITE" id="PS01162">
    <property type="entry name" value="QOR_ZETA_CRYSTAL"/>
    <property type="match status" value="1"/>
</dbReference>
<dbReference type="InterPro" id="IPR020843">
    <property type="entry name" value="ER"/>
</dbReference>
<comment type="similarity">
    <text evidence="6">Belongs to the zinc-containing alcohol dehydrogenase family. Quinone oxidoreductase subfamily.</text>
</comment>
<protein>
    <recommendedName>
        <fullName evidence="6">Zinc-type alcohol dehydrogenase-like protein</fullName>
    </recommendedName>
</protein>
<dbReference type="Proteomes" id="UP001595796">
    <property type="component" value="Unassembled WGS sequence"/>
</dbReference>
<dbReference type="EMBL" id="JBHSJF010000006">
    <property type="protein sequence ID" value="MFC5067874.1"/>
    <property type="molecule type" value="Genomic_DNA"/>
</dbReference>
<keyword evidence="6" id="KW-0479">Metal-binding</keyword>
<organism evidence="8 9">
    <name type="scientific">Flaviflagellibacter deserti</name>
    <dbReference type="NCBI Taxonomy" id="2267266"/>
    <lineage>
        <taxon>Bacteria</taxon>
        <taxon>Pseudomonadati</taxon>
        <taxon>Pseudomonadota</taxon>
        <taxon>Alphaproteobacteria</taxon>
        <taxon>Hyphomicrobiales</taxon>
        <taxon>Flaviflagellibacter</taxon>
    </lineage>
</organism>
<dbReference type="SUPFAM" id="SSF51735">
    <property type="entry name" value="NAD(P)-binding Rossmann-fold domains"/>
    <property type="match status" value="1"/>
</dbReference>